<dbReference type="AlphaFoldDB" id="A0A0V1FAC7"/>
<accession>A0A0V1FAC7</accession>
<comment type="caution">
    <text evidence="1">The sequence shown here is derived from an EMBL/GenBank/DDBJ whole genome shotgun (WGS) entry which is preliminary data.</text>
</comment>
<reference evidence="1 2" key="1">
    <citation type="submission" date="2015-01" db="EMBL/GenBank/DDBJ databases">
        <title>Evolution of Trichinella species and genotypes.</title>
        <authorList>
            <person name="Korhonen P.K."/>
            <person name="Edoardo P."/>
            <person name="Giuseppe L.R."/>
            <person name="Gasser R.B."/>
        </authorList>
    </citation>
    <scope>NUCLEOTIDE SEQUENCE [LARGE SCALE GENOMIC DNA]</scope>
    <source>
        <strain evidence="1">ISS470</strain>
    </source>
</reference>
<protein>
    <submittedName>
        <fullName evidence="1">Uncharacterized protein</fullName>
    </submittedName>
</protein>
<organism evidence="1 2">
    <name type="scientific">Trichinella pseudospiralis</name>
    <name type="common">Parasitic roundworm</name>
    <dbReference type="NCBI Taxonomy" id="6337"/>
    <lineage>
        <taxon>Eukaryota</taxon>
        <taxon>Metazoa</taxon>
        <taxon>Ecdysozoa</taxon>
        <taxon>Nematoda</taxon>
        <taxon>Enoplea</taxon>
        <taxon>Dorylaimia</taxon>
        <taxon>Trichinellida</taxon>
        <taxon>Trichinellidae</taxon>
        <taxon>Trichinella</taxon>
    </lineage>
</organism>
<keyword evidence="2" id="KW-1185">Reference proteome</keyword>
<dbReference type="Proteomes" id="UP000054995">
    <property type="component" value="Unassembled WGS sequence"/>
</dbReference>
<name>A0A0V1FAC7_TRIPS</name>
<dbReference type="EMBL" id="JYDT01000165">
    <property type="protein sequence ID" value="KRY82689.1"/>
    <property type="molecule type" value="Genomic_DNA"/>
</dbReference>
<evidence type="ECO:0000313" key="1">
    <source>
        <dbReference type="EMBL" id="KRY82689.1"/>
    </source>
</evidence>
<gene>
    <name evidence="1" type="ORF">T4D_10182</name>
</gene>
<dbReference type="OrthoDB" id="5920582at2759"/>
<sequence>MAAIPGRELLQLGSLRTCNRSATGTATTGGWSGVEAGFYLTKSCPEFFLIQKRPPGDFPLRFLNRVDEAFPVASHPRGSLGNEIPLDAVLDSFHIHVSPELSQL</sequence>
<evidence type="ECO:0000313" key="2">
    <source>
        <dbReference type="Proteomes" id="UP000054995"/>
    </source>
</evidence>
<proteinExistence type="predicted"/>